<evidence type="ECO:0000313" key="6">
    <source>
        <dbReference type="EMBL" id="SPU38287.1"/>
    </source>
</evidence>
<proteinExistence type="predicted"/>
<accession>A0A2X1A2X9</accession>
<dbReference type="InterPro" id="IPR003593">
    <property type="entry name" value="AAA+_ATPase"/>
</dbReference>
<keyword evidence="2" id="KW-0677">Repeat</keyword>
<dbReference type="AlphaFoldDB" id="A0A2X1A2X9"/>
<dbReference type="RefSeq" id="WP_048392283.1">
    <property type="nucleotide sequence ID" value="NZ_CP139106.1"/>
</dbReference>
<feature type="domain" description="ABC transporter" evidence="5">
    <location>
        <begin position="2"/>
        <end position="231"/>
    </location>
</feature>
<evidence type="ECO:0000256" key="2">
    <source>
        <dbReference type="ARBA" id="ARBA00022737"/>
    </source>
</evidence>
<dbReference type="GO" id="GO:0005319">
    <property type="term" value="F:lipid transporter activity"/>
    <property type="evidence" value="ECO:0007669"/>
    <property type="project" value="TreeGrafter"/>
</dbReference>
<dbReference type="GO" id="GO:0140359">
    <property type="term" value="F:ABC-type transporter activity"/>
    <property type="evidence" value="ECO:0007669"/>
    <property type="project" value="InterPro"/>
</dbReference>
<gene>
    <name evidence="6" type="primary">drrA_5</name>
    <name evidence="6" type="ORF">NCTC7582_04243</name>
</gene>
<dbReference type="Proteomes" id="UP000251431">
    <property type="component" value="Unassembled WGS sequence"/>
</dbReference>
<keyword evidence="1" id="KW-0813">Transport</keyword>
<protein>
    <submittedName>
        <fullName evidence="6">ABC-type multidrug transporter, ATPase</fullName>
        <ecNumber evidence="6">3.6.3.-</ecNumber>
    </submittedName>
</protein>
<dbReference type="PANTHER" id="PTHR19229">
    <property type="entry name" value="ATP-BINDING CASSETTE TRANSPORTER SUBFAMILY A ABCA"/>
    <property type="match status" value="1"/>
</dbReference>
<reference evidence="6 7" key="1">
    <citation type="submission" date="2018-06" db="EMBL/GenBank/DDBJ databases">
        <authorList>
            <consortium name="Pathogen Informatics"/>
            <person name="Doyle S."/>
        </authorList>
    </citation>
    <scope>NUCLEOTIDE SEQUENCE [LARGE SCALE GENOMIC DNA]</scope>
    <source>
        <strain evidence="6 7">NCTC7582</strain>
    </source>
</reference>
<keyword evidence="3" id="KW-0547">Nucleotide-binding</keyword>
<dbReference type="SUPFAM" id="SSF52540">
    <property type="entry name" value="P-loop containing nucleoside triphosphate hydrolases"/>
    <property type="match status" value="1"/>
</dbReference>
<evidence type="ECO:0000256" key="1">
    <source>
        <dbReference type="ARBA" id="ARBA00022448"/>
    </source>
</evidence>
<dbReference type="Gene3D" id="3.40.50.300">
    <property type="entry name" value="P-loop containing nucleotide triphosphate hydrolases"/>
    <property type="match status" value="1"/>
</dbReference>
<dbReference type="CDD" id="cd03263">
    <property type="entry name" value="ABC_subfamily_A"/>
    <property type="match status" value="1"/>
</dbReference>
<dbReference type="InterPro" id="IPR026082">
    <property type="entry name" value="ABCA"/>
</dbReference>
<dbReference type="EMBL" id="UAQE01000004">
    <property type="protein sequence ID" value="SPU38287.1"/>
    <property type="molecule type" value="Genomic_DNA"/>
</dbReference>
<dbReference type="GO" id="GO:0016887">
    <property type="term" value="F:ATP hydrolysis activity"/>
    <property type="evidence" value="ECO:0007669"/>
    <property type="project" value="InterPro"/>
</dbReference>
<name>A0A2X1A2X9_9BACI</name>
<dbReference type="GO" id="GO:0016020">
    <property type="term" value="C:membrane"/>
    <property type="evidence" value="ECO:0007669"/>
    <property type="project" value="InterPro"/>
</dbReference>
<dbReference type="Pfam" id="PF00005">
    <property type="entry name" value="ABC_tran"/>
    <property type="match status" value="1"/>
</dbReference>
<dbReference type="PANTHER" id="PTHR19229:SF36">
    <property type="entry name" value="ATP-BINDING CASSETTE SUB-FAMILY A MEMBER 2"/>
    <property type="match status" value="1"/>
</dbReference>
<dbReference type="SMART" id="SM00382">
    <property type="entry name" value="AAA"/>
    <property type="match status" value="1"/>
</dbReference>
<sequence length="240" mass="26801">MINIRDLTKLYKERVVVNQLNLQIHQGELFALLGQNGAGKTTTIKMLCGLLSPTEGDATIDGKSIVQNTQAVKQVINISPQETAIAPNLTVYENLLLFSQIYGYEKEKAQQQVYDKMALFGLTPHQHDKAKTLSGGYQRRLSVAMALMSNPKVLFLDEPTLGMDIRARNDVWNILKHLKGHVTIILTSHYLEEIEALADRVGIMHHGQICALGTIQQLISETGKHSLEEVFLEKTEEALL</sequence>
<keyword evidence="6" id="KW-0378">Hydrolase</keyword>
<evidence type="ECO:0000256" key="4">
    <source>
        <dbReference type="ARBA" id="ARBA00022840"/>
    </source>
</evidence>
<organism evidence="6 7">
    <name type="scientific">Lysinibacillus capsici</name>
    <dbReference type="NCBI Taxonomy" id="2115968"/>
    <lineage>
        <taxon>Bacteria</taxon>
        <taxon>Bacillati</taxon>
        <taxon>Bacillota</taxon>
        <taxon>Bacilli</taxon>
        <taxon>Bacillales</taxon>
        <taxon>Bacillaceae</taxon>
        <taxon>Lysinibacillus</taxon>
    </lineage>
</organism>
<dbReference type="PROSITE" id="PS50893">
    <property type="entry name" value="ABC_TRANSPORTER_2"/>
    <property type="match status" value="1"/>
</dbReference>
<dbReference type="InterPro" id="IPR027417">
    <property type="entry name" value="P-loop_NTPase"/>
</dbReference>
<keyword evidence="4" id="KW-0067">ATP-binding</keyword>
<dbReference type="InterPro" id="IPR003439">
    <property type="entry name" value="ABC_transporter-like_ATP-bd"/>
</dbReference>
<dbReference type="EC" id="3.6.3.-" evidence="6"/>
<evidence type="ECO:0000259" key="5">
    <source>
        <dbReference type="PROSITE" id="PS50893"/>
    </source>
</evidence>
<evidence type="ECO:0000313" key="7">
    <source>
        <dbReference type="Proteomes" id="UP000251431"/>
    </source>
</evidence>
<dbReference type="GO" id="GO:0005524">
    <property type="term" value="F:ATP binding"/>
    <property type="evidence" value="ECO:0007669"/>
    <property type="project" value="UniProtKB-KW"/>
</dbReference>
<evidence type="ECO:0000256" key="3">
    <source>
        <dbReference type="ARBA" id="ARBA00022741"/>
    </source>
</evidence>